<evidence type="ECO:0000256" key="2">
    <source>
        <dbReference type="ARBA" id="ARBA00010790"/>
    </source>
</evidence>
<gene>
    <name evidence="10" type="ORF">B9Z19DRAFT_1188961</name>
</gene>
<evidence type="ECO:0000256" key="8">
    <source>
        <dbReference type="SAM" id="SignalP"/>
    </source>
</evidence>
<dbReference type="OrthoDB" id="269227at2759"/>
<dbReference type="Gene3D" id="3.50.50.60">
    <property type="entry name" value="FAD/NAD(P)-binding domain"/>
    <property type="match status" value="1"/>
</dbReference>
<dbReference type="PIRSF" id="PIRSF000137">
    <property type="entry name" value="Alcohol_oxidase"/>
    <property type="match status" value="1"/>
</dbReference>
<protein>
    <recommendedName>
        <fullName evidence="9">Glucose-methanol-choline oxidoreductase N-terminal domain-containing protein</fullName>
    </recommendedName>
</protein>
<accession>A0A2T7A9M0</accession>
<evidence type="ECO:0000259" key="9">
    <source>
        <dbReference type="PROSITE" id="PS00623"/>
    </source>
</evidence>
<dbReference type="Proteomes" id="UP000244722">
    <property type="component" value="Unassembled WGS sequence"/>
</dbReference>
<reference evidence="10 11" key="1">
    <citation type="submission" date="2017-04" db="EMBL/GenBank/DDBJ databases">
        <title>Draft genome sequence of Tuber borchii Vittad., a whitish edible truffle.</title>
        <authorList>
            <consortium name="DOE Joint Genome Institute"/>
            <person name="Murat C."/>
            <person name="Kuo A."/>
            <person name="Barry K.W."/>
            <person name="Clum A."/>
            <person name="Dockter R.B."/>
            <person name="Fauchery L."/>
            <person name="Iotti M."/>
            <person name="Kohler A."/>
            <person name="Labutti K."/>
            <person name="Lindquist E.A."/>
            <person name="Lipzen A."/>
            <person name="Ohm R.A."/>
            <person name="Wang M."/>
            <person name="Grigoriev I.V."/>
            <person name="Zambonelli A."/>
            <person name="Martin F.M."/>
        </authorList>
    </citation>
    <scope>NUCLEOTIDE SEQUENCE [LARGE SCALE GENOMIC DNA]</scope>
    <source>
        <strain evidence="10 11">Tbo3840</strain>
    </source>
</reference>
<dbReference type="GO" id="GO:0050660">
    <property type="term" value="F:flavin adenine dinucleotide binding"/>
    <property type="evidence" value="ECO:0007669"/>
    <property type="project" value="InterPro"/>
</dbReference>
<feature type="binding site" evidence="6">
    <location>
        <position position="274"/>
    </location>
    <ligand>
        <name>FAD</name>
        <dbReference type="ChEBI" id="CHEBI:57692"/>
    </ligand>
</feature>
<proteinExistence type="inferred from homology"/>
<dbReference type="SUPFAM" id="SSF54373">
    <property type="entry name" value="FAD-linked reductases, C-terminal domain"/>
    <property type="match status" value="1"/>
</dbReference>
<dbReference type="PANTHER" id="PTHR11552">
    <property type="entry name" value="GLUCOSE-METHANOL-CHOLINE GMC OXIDOREDUCTASE"/>
    <property type="match status" value="1"/>
</dbReference>
<dbReference type="STRING" id="42251.A0A2T7A9M0"/>
<feature type="domain" description="Glucose-methanol-choline oxidoreductase N-terminal" evidence="9">
    <location>
        <begin position="117"/>
        <end position="140"/>
    </location>
</feature>
<dbReference type="InterPro" id="IPR012132">
    <property type="entry name" value="GMC_OxRdtase"/>
</dbReference>
<keyword evidence="4 6" id="KW-0274">FAD</keyword>
<name>A0A2T7A9M0_TUBBO</name>
<comment type="caution">
    <text evidence="10">The sequence shown here is derived from an EMBL/GenBank/DDBJ whole genome shotgun (WGS) entry which is preliminary data.</text>
</comment>
<evidence type="ECO:0000256" key="7">
    <source>
        <dbReference type="RuleBase" id="RU003968"/>
    </source>
</evidence>
<keyword evidence="8" id="KW-0732">Signal</keyword>
<dbReference type="GO" id="GO:0016614">
    <property type="term" value="F:oxidoreductase activity, acting on CH-OH group of donors"/>
    <property type="evidence" value="ECO:0007669"/>
    <property type="project" value="InterPro"/>
</dbReference>
<dbReference type="PROSITE" id="PS00623">
    <property type="entry name" value="GMC_OXRED_1"/>
    <property type="match status" value="1"/>
</dbReference>
<dbReference type="SUPFAM" id="SSF51905">
    <property type="entry name" value="FAD/NAD(P)-binding domain"/>
    <property type="match status" value="1"/>
</dbReference>
<evidence type="ECO:0000256" key="4">
    <source>
        <dbReference type="ARBA" id="ARBA00022827"/>
    </source>
</evidence>
<comment type="similarity">
    <text evidence="2 7">Belongs to the GMC oxidoreductase family.</text>
</comment>
<feature type="chain" id="PRO_5015685865" description="Glucose-methanol-choline oxidoreductase N-terminal domain-containing protein" evidence="8">
    <location>
        <begin position="18"/>
        <end position="661"/>
    </location>
</feature>
<dbReference type="EMBL" id="NESQ01000001">
    <property type="protein sequence ID" value="PUU84419.1"/>
    <property type="molecule type" value="Genomic_DNA"/>
</dbReference>
<dbReference type="AlphaFoldDB" id="A0A2T7A9M0"/>
<dbReference type="InterPro" id="IPR007867">
    <property type="entry name" value="GMC_OxRtase_C"/>
</dbReference>
<feature type="signal peptide" evidence="8">
    <location>
        <begin position="1"/>
        <end position="17"/>
    </location>
</feature>
<evidence type="ECO:0000256" key="5">
    <source>
        <dbReference type="PIRSR" id="PIRSR000137-1"/>
    </source>
</evidence>
<organism evidence="10 11">
    <name type="scientific">Tuber borchii</name>
    <name type="common">White truffle</name>
    <dbReference type="NCBI Taxonomy" id="42251"/>
    <lineage>
        <taxon>Eukaryota</taxon>
        <taxon>Fungi</taxon>
        <taxon>Dikarya</taxon>
        <taxon>Ascomycota</taxon>
        <taxon>Pezizomycotina</taxon>
        <taxon>Pezizomycetes</taxon>
        <taxon>Pezizales</taxon>
        <taxon>Tuberaceae</taxon>
        <taxon>Tuber</taxon>
    </lineage>
</organism>
<evidence type="ECO:0000256" key="6">
    <source>
        <dbReference type="PIRSR" id="PIRSR000137-2"/>
    </source>
</evidence>
<dbReference type="Pfam" id="PF00732">
    <property type="entry name" value="GMC_oxred_N"/>
    <property type="match status" value="1"/>
</dbReference>
<dbReference type="PANTHER" id="PTHR11552:SF147">
    <property type="entry name" value="CHOLINE DEHYDROGENASE, MITOCHONDRIAL"/>
    <property type="match status" value="1"/>
</dbReference>
<comment type="cofactor">
    <cofactor evidence="1 6">
        <name>FAD</name>
        <dbReference type="ChEBI" id="CHEBI:57692"/>
    </cofactor>
</comment>
<dbReference type="Pfam" id="PF05199">
    <property type="entry name" value="GMC_oxred_C"/>
    <property type="match status" value="1"/>
</dbReference>
<evidence type="ECO:0000256" key="1">
    <source>
        <dbReference type="ARBA" id="ARBA00001974"/>
    </source>
</evidence>
<evidence type="ECO:0000313" key="10">
    <source>
        <dbReference type="EMBL" id="PUU84419.1"/>
    </source>
</evidence>
<dbReference type="InterPro" id="IPR036188">
    <property type="entry name" value="FAD/NAD-bd_sf"/>
</dbReference>
<sequence length="661" mass="71555">MKISAFLHLGTISRILASPATPDLATDYDYIIIGAGTAGGYLAHRLSTANSTKSVLLLEAGPNTLSSSGSNEIENPNLFSLVPGNFVENVAQSRTNYLYKIAPQTALENRVLTYHRGKGLGGSSAINYMAWVKGYKGDYDEWAQIANDSAFSGTEGWERIKRLEDFDPTGLPISYSPYAAPDLANHGNSGPIHNSLPKNPIPGLTTFIDGCIEAGIPKSLDLNSGKIIGAGIAQMAIYKGARVSSATQCLNSRGDLGAGLRKQPNLDIKVDTRVEKIIFDGLKAVGVQVAGGRIYRAKGEVIISAGFIDSPKLLLLSGIGPKKDLEALNIPVVSDSPNVGKNLLDHPTILLDPIFKQDLRVPTGNSFWKNPDHVLWEKKKWIDTYNSSAGEGEGEMTLFGGSAGISFLKFSPEEREQWPEWKALTAEERARFLDPERPDTEIFYFLGYLPPGKSIPAGSEPNSYARLFLLQQNSLSRGYISLSTSNPAEQPLINPQYLSHPYDVRLAVETVKAAVKIFKTKSLSAVFTGMEFVGVNEDPPFIRDSPEQEEKNREKGKLSGGFYINGIELTDAGIEKWLREKGLGQGYHGMGTCRMGAAGDPLRVVDSGGRVVGVTGLRVADTSVIPVVMNNHPQVPAYLVADVVADSILKDSRGRDNTDSL</sequence>
<dbReference type="InterPro" id="IPR000172">
    <property type="entry name" value="GMC_OxRdtase_N"/>
</dbReference>
<dbReference type="Gene3D" id="3.30.560.10">
    <property type="entry name" value="Glucose Oxidase, domain 3"/>
    <property type="match status" value="1"/>
</dbReference>
<feature type="active site" description="Proton donor" evidence="5">
    <location>
        <position position="588"/>
    </location>
</feature>
<keyword evidence="11" id="KW-1185">Reference proteome</keyword>
<keyword evidence="3 7" id="KW-0285">Flavoprotein</keyword>
<feature type="active site" description="Proton acceptor" evidence="5">
    <location>
        <position position="632"/>
    </location>
</feature>
<feature type="binding site" evidence="6">
    <location>
        <begin position="633"/>
        <end position="634"/>
    </location>
    <ligand>
        <name>FAD</name>
        <dbReference type="ChEBI" id="CHEBI:57692"/>
    </ligand>
</feature>
<evidence type="ECO:0000256" key="3">
    <source>
        <dbReference type="ARBA" id="ARBA00022630"/>
    </source>
</evidence>
<evidence type="ECO:0000313" key="11">
    <source>
        <dbReference type="Proteomes" id="UP000244722"/>
    </source>
</evidence>